<gene>
    <name evidence="2" type="ORF">LX15_004945</name>
</gene>
<sequence length="180" mass="20360">MTARDQGGSRAEDRPEVVVLVGLQASGKSTFFRQRFADTHLHVSKDLMRNVRRKEVRQHALIESALARGASVVVDNTNPSVEERQRIITLARSFHARVVGYWFPPDVPTMLARNAAREGRERVPDVGFFATLKRLVPPRPEEGFDQLFVVRARTEGLFDVEPWQTGRDPDPDAGQDQDQD</sequence>
<dbReference type="Pfam" id="PF13671">
    <property type="entry name" value="AAA_33"/>
    <property type="match status" value="1"/>
</dbReference>
<keyword evidence="3" id="KW-1185">Reference proteome</keyword>
<name>A0ABT1I0A8_STRSD</name>
<evidence type="ECO:0000256" key="1">
    <source>
        <dbReference type="SAM" id="MobiDB-lite"/>
    </source>
</evidence>
<feature type="region of interest" description="Disordered" evidence="1">
    <location>
        <begin position="159"/>
        <end position="180"/>
    </location>
</feature>
<dbReference type="PANTHER" id="PTHR12083">
    <property type="entry name" value="BIFUNCTIONAL POLYNUCLEOTIDE PHOSPHATASE/KINASE"/>
    <property type="match status" value="1"/>
</dbReference>
<dbReference type="InterPro" id="IPR027417">
    <property type="entry name" value="P-loop_NTPase"/>
</dbReference>
<proteinExistence type="predicted"/>
<protein>
    <submittedName>
        <fullName evidence="2">Kinase</fullName>
    </submittedName>
</protein>
<organism evidence="2 3">
    <name type="scientific">Streptoalloteichus tenebrarius (strain ATCC 17920 / DSM 40477 / JCM 4838 / CBS 697.72 / NBRC 16177 / NCIMB 11028 / NRRL B-12390 / A12253. 1 / ISP 5477)</name>
    <name type="common">Streptomyces tenebrarius</name>
    <dbReference type="NCBI Taxonomy" id="1933"/>
    <lineage>
        <taxon>Bacteria</taxon>
        <taxon>Bacillati</taxon>
        <taxon>Actinomycetota</taxon>
        <taxon>Actinomycetes</taxon>
        <taxon>Pseudonocardiales</taxon>
        <taxon>Pseudonocardiaceae</taxon>
        <taxon>Streptoalloteichus</taxon>
    </lineage>
</organism>
<evidence type="ECO:0000313" key="2">
    <source>
        <dbReference type="EMBL" id="MCP2261224.1"/>
    </source>
</evidence>
<keyword evidence="2" id="KW-0418">Kinase</keyword>
<dbReference type="EMBL" id="JAMTCP010000038">
    <property type="protein sequence ID" value="MCP2261224.1"/>
    <property type="molecule type" value="Genomic_DNA"/>
</dbReference>
<evidence type="ECO:0000313" key="3">
    <source>
        <dbReference type="Proteomes" id="UP001205311"/>
    </source>
</evidence>
<dbReference type="Gene3D" id="3.40.50.300">
    <property type="entry name" value="P-loop containing nucleotide triphosphate hydrolases"/>
    <property type="match status" value="1"/>
</dbReference>
<dbReference type="SUPFAM" id="SSF52540">
    <property type="entry name" value="P-loop containing nucleoside triphosphate hydrolases"/>
    <property type="match status" value="1"/>
</dbReference>
<dbReference type="GO" id="GO:0016301">
    <property type="term" value="F:kinase activity"/>
    <property type="evidence" value="ECO:0007669"/>
    <property type="project" value="UniProtKB-KW"/>
</dbReference>
<keyword evidence="2" id="KW-0808">Transferase</keyword>
<feature type="compositionally biased region" description="Acidic residues" evidence="1">
    <location>
        <begin position="171"/>
        <end position="180"/>
    </location>
</feature>
<dbReference type="Proteomes" id="UP001205311">
    <property type="component" value="Unassembled WGS sequence"/>
</dbReference>
<dbReference type="PANTHER" id="PTHR12083:SF9">
    <property type="entry name" value="BIFUNCTIONAL POLYNUCLEOTIDE PHOSPHATASE_KINASE"/>
    <property type="match status" value="1"/>
</dbReference>
<accession>A0ABT1I0A8</accession>
<dbReference type="RefSeq" id="WP_253672062.1">
    <property type="nucleotide sequence ID" value="NZ_JAMTCP010000038.1"/>
</dbReference>
<comment type="caution">
    <text evidence="2">The sequence shown here is derived from an EMBL/GenBank/DDBJ whole genome shotgun (WGS) entry which is preliminary data.</text>
</comment>
<reference evidence="2 3" key="1">
    <citation type="submission" date="2022-06" db="EMBL/GenBank/DDBJ databases">
        <title>Genomic Encyclopedia of Archaeal and Bacterial Type Strains, Phase II (KMG-II): from individual species to whole genera.</title>
        <authorList>
            <person name="Goeker M."/>
        </authorList>
    </citation>
    <scope>NUCLEOTIDE SEQUENCE [LARGE SCALE GENOMIC DNA]</scope>
    <source>
        <strain evidence="2 3">DSM 40477</strain>
    </source>
</reference>